<sequence>MEWDVHDSDDENLPENKWYKESKEDVNDDEFDPCLEIVISKEEYEEWCKPWRNSLIVNDHVYHERTNKETTEDMIPKSNFGLWMLVRRNKIFKGKNQSLQISEKSRSITKGSQFASLMEISDALEGDAAIVQKDTDVERELVNKEIVRVSEPKKSIKDRNSAASRNGPNKPKQASKGPSLTHNIEQATKDLKIPSEPQRPKGLSLDEKERLRENEIIILLNMKNLQSSGINGLDNNTMQIWNPSTKAIEVVMKQQSKQFVVVHSSDPPDLAMVGQISTITSMQITELKLSVDSLEKERDFYFAKLRDIEILCRIPEIENSPVVAAIQKILYATDDDGTAVAEAQAMLSGGQKEVGQLSPIAETSEEKSSSKTQKRKNVVKP</sequence>
<keyword evidence="2" id="KW-0963">Cytoplasm</keyword>
<feature type="region of interest" description="Disordered" evidence="6">
    <location>
        <begin position="152"/>
        <end position="207"/>
    </location>
</feature>
<keyword evidence="4" id="KW-0206">Cytoskeleton</keyword>
<name>A0AAN9HTH8_CROPI</name>
<feature type="compositionally biased region" description="Basic residues" evidence="6">
    <location>
        <begin position="372"/>
        <end position="381"/>
    </location>
</feature>
<keyword evidence="9" id="KW-1185">Reference proteome</keyword>
<dbReference type="Gene3D" id="1.20.5.1430">
    <property type="match status" value="1"/>
</dbReference>
<dbReference type="InterPro" id="IPR004953">
    <property type="entry name" value="EB1_C"/>
</dbReference>
<evidence type="ECO:0000256" key="4">
    <source>
        <dbReference type="ARBA" id="ARBA00023212"/>
    </source>
</evidence>
<dbReference type="GO" id="GO:0005874">
    <property type="term" value="C:microtubule"/>
    <property type="evidence" value="ECO:0007669"/>
    <property type="project" value="UniProtKB-KW"/>
</dbReference>
<feature type="region of interest" description="Disordered" evidence="6">
    <location>
        <begin position="1"/>
        <end position="24"/>
    </location>
</feature>
<accession>A0AAN9HTH8</accession>
<dbReference type="Proteomes" id="UP001372338">
    <property type="component" value="Unassembled WGS sequence"/>
</dbReference>
<feature type="domain" description="EB1 C-terminal" evidence="7">
    <location>
        <begin position="269"/>
        <end position="339"/>
    </location>
</feature>
<comment type="subcellular location">
    <subcellularLocation>
        <location evidence="1">Cytoplasm</location>
        <location evidence="1">Cytoskeleton</location>
    </subcellularLocation>
</comment>
<proteinExistence type="predicted"/>
<evidence type="ECO:0000256" key="3">
    <source>
        <dbReference type="ARBA" id="ARBA00022701"/>
    </source>
</evidence>
<evidence type="ECO:0000256" key="6">
    <source>
        <dbReference type="SAM" id="MobiDB-lite"/>
    </source>
</evidence>
<dbReference type="GO" id="GO:0008017">
    <property type="term" value="F:microtubule binding"/>
    <property type="evidence" value="ECO:0007669"/>
    <property type="project" value="InterPro"/>
</dbReference>
<dbReference type="SUPFAM" id="SSF140612">
    <property type="entry name" value="EB1 dimerisation domain-like"/>
    <property type="match status" value="1"/>
</dbReference>
<reference evidence="8 9" key="1">
    <citation type="submission" date="2024-01" db="EMBL/GenBank/DDBJ databases">
        <title>The genomes of 5 underutilized Papilionoideae crops provide insights into root nodulation and disease resistanc.</title>
        <authorList>
            <person name="Yuan L."/>
        </authorList>
    </citation>
    <scope>NUCLEOTIDE SEQUENCE [LARGE SCALE GENOMIC DNA]</scope>
    <source>
        <strain evidence="8">ZHUSHIDOU_FW_LH</strain>
        <tissue evidence="8">Leaf</tissue>
    </source>
</reference>
<comment type="caution">
    <text evidence="8">The sequence shown here is derived from an EMBL/GenBank/DDBJ whole genome shotgun (WGS) entry which is preliminary data.</text>
</comment>
<evidence type="ECO:0000313" key="8">
    <source>
        <dbReference type="EMBL" id="KAK7251510.1"/>
    </source>
</evidence>
<protein>
    <recommendedName>
        <fullName evidence="7">EB1 C-terminal domain-containing protein</fullName>
    </recommendedName>
</protein>
<dbReference type="PANTHER" id="PTHR10623">
    <property type="entry name" value="MICROTUBULE-ASSOCIATED PROTEIN RP/EB FAMILY MEMBER"/>
    <property type="match status" value="1"/>
</dbReference>
<dbReference type="InterPro" id="IPR036133">
    <property type="entry name" value="EB1_C_sf"/>
</dbReference>
<evidence type="ECO:0000259" key="7">
    <source>
        <dbReference type="PROSITE" id="PS51230"/>
    </source>
</evidence>
<feature type="compositionally biased region" description="Polar residues" evidence="6">
    <location>
        <begin position="176"/>
        <end position="186"/>
    </location>
</feature>
<organism evidence="8 9">
    <name type="scientific">Crotalaria pallida</name>
    <name type="common">Smooth rattlebox</name>
    <name type="synonym">Crotalaria striata</name>
    <dbReference type="NCBI Taxonomy" id="3830"/>
    <lineage>
        <taxon>Eukaryota</taxon>
        <taxon>Viridiplantae</taxon>
        <taxon>Streptophyta</taxon>
        <taxon>Embryophyta</taxon>
        <taxon>Tracheophyta</taxon>
        <taxon>Spermatophyta</taxon>
        <taxon>Magnoliopsida</taxon>
        <taxon>eudicotyledons</taxon>
        <taxon>Gunneridae</taxon>
        <taxon>Pentapetalae</taxon>
        <taxon>rosids</taxon>
        <taxon>fabids</taxon>
        <taxon>Fabales</taxon>
        <taxon>Fabaceae</taxon>
        <taxon>Papilionoideae</taxon>
        <taxon>50 kb inversion clade</taxon>
        <taxon>genistoids sensu lato</taxon>
        <taxon>core genistoids</taxon>
        <taxon>Crotalarieae</taxon>
        <taxon>Crotalaria</taxon>
    </lineage>
</organism>
<dbReference type="InterPro" id="IPR027328">
    <property type="entry name" value="MAPRE"/>
</dbReference>
<dbReference type="EMBL" id="JAYWIO010000007">
    <property type="protein sequence ID" value="KAK7251510.1"/>
    <property type="molecule type" value="Genomic_DNA"/>
</dbReference>
<dbReference type="PROSITE" id="PS51230">
    <property type="entry name" value="EB1_C"/>
    <property type="match status" value="1"/>
</dbReference>
<feature type="region of interest" description="Disordered" evidence="6">
    <location>
        <begin position="350"/>
        <end position="381"/>
    </location>
</feature>
<dbReference type="AlphaFoldDB" id="A0AAN9HTH8"/>
<evidence type="ECO:0000256" key="1">
    <source>
        <dbReference type="ARBA" id="ARBA00004245"/>
    </source>
</evidence>
<keyword evidence="3 5" id="KW-0493">Microtubule</keyword>
<evidence type="ECO:0000256" key="5">
    <source>
        <dbReference type="PROSITE-ProRule" id="PRU00576"/>
    </source>
</evidence>
<evidence type="ECO:0000256" key="2">
    <source>
        <dbReference type="ARBA" id="ARBA00022490"/>
    </source>
</evidence>
<dbReference type="Pfam" id="PF03271">
    <property type="entry name" value="EB1"/>
    <property type="match status" value="1"/>
</dbReference>
<evidence type="ECO:0000313" key="9">
    <source>
        <dbReference type="Proteomes" id="UP001372338"/>
    </source>
</evidence>
<gene>
    <name evidence="8" type="ORF">RIF29_34779</name>
</gene>